<dbReference type="PANTHER" id="PTHR30143:SF0">
    <property type="entry name" value="2-KETO-4-PENTENOATE HYDRATASE"/>
    <property type="match status" value="1"/>
</dbReference>
<sequence>MQQKQPAANVSDISEIARSFVGARQAGQALKTYPGTPPDTLRNAYAIQDEAISLWSDDIAGWKVGRITGADEKRFGVDRLAGPIFKKTIRSSNGKNEAMPVFENGFAAIEGEIVITLGTDAPPEKANWTIDEAADLIKSIAAGIEIASSPFCGINDFGPLVTISDFGNNFGLIVGNEIPNWRRLKFDTWRCETFIDGQSVGKESPASIPGGPLESLRFLLELSAQRGLPLQKGMVISTGAITGVHVAHVGQTANIVFDDVEPIRCELFAFEPIDPASSNLRQPA</sequence>
<protein>
    <recommendedName>
        <fullName evidence="3">2-keto-4-pentenoate hydratase</fullName>
    </recommendedName>
</protein>
<dbReference type="Gene3D" id="3.90.850.10">
    <property type="entry name" value="Fumarylacetoacetase-like, C-terminal domain"/>
    <property type="match status" value="1"/>
</dbReference>
<dbReference type="InterPro" id="IPR036663">
    <property type="entry name" value="Fumarylacetoacetase_C_sf"/>
</dbReference>
<name>A0AAE9ZFW6_9PROT</name>
<reference evidence="1" key="1">
    <citation type="submission" date="2023-02" db="EMBL/GenBank/DDBJ databases">
        <title>Genome sequence of Hyphococcus flavus.</title>
        <authorList>
            <person name="Rong J.-C."/>
            <person name="Zhao Q."/>
            <person name="Yi M."/>
            <person name="Wu J.-Y."/>
        </authorList>
    </citation>
    <scope>NUCLEOTIDE SEQUENCE</scope>
    <source>
        <strain evidence="1">MCCC 1K03223</strain>
    </source>
</reference>
<evidence type="ECO:0000313" key="1">
    <source>
        <dbReference type="EMBL" id="WDI30081.1"/>
    </source>
</evidence>
<dbReference type="GO" id="GO:0005737">
    <property type="term" value="C:cytoplasm"/>
    <property type="evidence" value="ECO:0007669"/>
    <property type="project" value="TreeGrafter"/>
</dbReference>
<dbReference type="PANTHER" id="PTHR30143">
    <property type="entry name" value="ACID HYDRATASE"/>
    <property type="match status" value="1"/>
</dbReference>
<accession>A0AAE9ZFW6</accession>
<dbReference type="InterPro" id="IPR050772">
    <property type="entry name" value="Hydratase-Decarb/MhpD_sf"/>
</dbReference>
<dbReference type="GO" id="GO:0008684">
    <property type="term" value="F:2-oxopent-4-enoate hydratase activity"/>
    <property type="evidence" value="ECO:0007669"/>
    <property type="project" value="TreeGrafter"/>
</dbReference>
<dbReference type="AlphaFoldDB" id="A0AAE9ZFW6"/>
<dbReference type="Proteomes" id="UP001214043">
    <property type="component" value="Chromosome"/>
</dbReference>
<gene>
    <name evidence="1" type="ORF">PUV54_08935</name>
</gene>
<proteinExistence type="predicted"/>
<evidence type="ECO:0008006" key="3">
    <source>
        <dbReference type="Google" id="ProtNLM"/>
    </source>
</evidence>
<dbReference type="KEGG" id="hfl:PUV54_08935"/>
<organism evidence="1 2">
    <name type="scientific">Hyphococcus flavus</name>
    <dbReference type="NCBI Taxonomy" id="1866326"/>
    <lineage>
        <taxon>Bacteria</taxon>
        <taxon>Pseudomonadati</taxon>
        <taxon>Pseudomonadota</taxon>
        <taxon>Alphaproteobacteria</taxon>
        <taxon>Parvularculales</taxon>
        <taxon>Parvularculaceae</taxon>
        <taxon>Hyphococcus</taxon>
    </lineage>
</organism>
<dbReference type="RefSeq" id="WP_274491871.1">
    <property type="nucleotide sequence ID" value="NZ_CP118166.1"/>
</dbReference>
<keyword evidence="2" id="KW-1185">Reference proteome</keyword>
<dbReference type="EMBL" id="CP118166">
    <property type="protein sequence ID" value="WDI30081.1"/>
    <property type="molecule type" value="Genomic_DNA"/>
</dbReference>
<evidence type="ECO:0000313" key="2">
    <source>
        <dbReference type="Proteomes" id="UP001214043"/>
    </source>
</evidence>
<dbReference type="SUPFAM" id="SSF56529">
    <property type="entry name" value="FAH"/>
    <property type="match status" value="1"/>
</dbReference>